<dbReference type="Gene3D" id="1.20.1250.20">
    <property type="entry name" value="MFS general substrate transporter like domains"/>
    <property type="match status" value="2"/>
</dbReference>
<feature type="transmembrane region" description="Helical" evidence="4">
    <location>
        <begin position="289"/>
        <end position="307"/>
    </location>
</feature>
<feature type="transmembrane region" description="Helical" evidence="4">
    <location>
        <begin position="345"/>
        <end position="368"/>
    </location>
</feature>
<keyword evidence="2 4" id="KW-1133">Transmembrane helix</keyword>
<evidence type="ECO:0000256" key="2">
    <source>
        <dbReference type="ARBA" id="ARBA00022989"/>
    </source>
</evidence>
<dbReference type="AlphaFoldDB" id="A0A2U2BKH8"/>
<dbReference type="PANTHER" id="PTHR11360:SF284">
    <property type="entry name" value="EG:103B4.3 PROTEIN-RELATED"/>
    <property type="match status" value="1"/>
</dbReference>
<feature type="domain" description="Major facilitator superfamily (MFS) profile" evidence="5">
    <location>
        <begin position="12"/>
        <end position="404"/>
    </location>
</feature>
<dbReference type="CDD" id="cd17355">
    <property type="entry name" value="MFS_YcxA_like"/>
    <property type="match status" value="1"/>
</dbReference>
<proteinExistence type="predicted"/>
<evidence type="ECO:0000313" key="6">
    <source>
        <dbReference type="EMBL" id="PWE14531.1"/>
    </source>
</evidence>
<feature type="transmembrane region" description="Helical" evidence="4">
    <location>
        <begin position="103"/>
        <end position="127"/>
    </location>
</feature>
<feature type="transmembrane region" description="Helical" evidence="4">
    <location>
        <begin position="47"/>
        <end position="67"/>
    </location>
</feature>
<dbReference type="Pfam" id="PF07690">
    <property type="entry name" value="MFS_1"/>
    <property type="match status" value="1"/>
</dbReference>
<comment type="caution">
    <text evidence="6">The sequence shown here is derived from an EMBL/GenBank/DDBJ whole genome shotgun (WGS) entry which is preliminary data.</text>
</comment>
<feature type="transmembrane region" description="Helical" evidence="4">
    <location>
        <begin position="9"/>
        <end position="27"/>
    </location>
</feature>
<name>A0A2U2BKH8_ALCFA</name>
<dbReference type="PANTHER" id="PTHR11360">
    <property type="entry name" value="MONOCARBOXYLATE TRANSPORTER"/>
    <property type="match status" value="1"/>
</dbReference>
<accession>A0A2U2BKH8</accession>
<dbReference type="SUPFAM" id="SSF103473">
    <property type="entry name" value="MFS general substrate transporter"/>
    <property type="match status" value="1"/>
</dbReference>
<dbReference type="PROSITE" id="PS50850">
    <property type="entry name" value="MFS"/>
    <property type="match status" value="1"/>
</dbReference>
<sequence length="409" mass="43061">MFQSLRQPAVMTVTLAAAGILMVTMGIRQSFGLFVGPIDKATGMGIMSISFAMAVGQLAWGAIQPIAGACSDRWGPDRVLIAGLLILALGCAVTPFIGTGLGLTLTLGLLANIGSGAASFSTLIGAAAQRIPDHARGQASGLINAGGSFGQFVFAPVVQKLIGWVGWMSTFWVLALTALLTLPLIRKLSPGNKAQKTAAAPSPAPIASGPGLAETLKSAMKDRSYLLLSLGFFTCGFHIAFLVTHLPGEIDLCGLPPSVASWSLALIGLANIFGSIAAGSCIARWRSKYVLALMYASRAVLILWYLMMPKTDLVFYIFAIGLGLTWLATVPPTANIVAKLFGTRYLATLFGLALFSHQIGGFLGAWLGGIALTRFGDYSWMWWADIVLAVLAAIVNLPIREAKIKMQTA</sequence>
<keyword evidence="3 4" id="KW-0472">Membrane</keyword>
<evidence type="ECO:0000313" key="7">
    <source>
        <dbReference type="Proteomes" id="UP000245216"/>
    </source>
</evidence>
<dbReference type="InterPro" id="IPR011701">
    <property type="entry name" value="MFS"/>
</dbReference>
<dbReference type="STRING" id="511.UZ73_06330"/>
<feature type="transmembrane region" description="Helical" evidence="4">
    <location>
        <begin position="79"/>
        <end position="97"/>
    </location>
</feature>
<dbReference type="GO" id="GO:0022857">
    <property type="term" value="F:transmembrane transporter activity"/>
    <property type="evidence" value="ECO:0007669"/>
    <property type="project" value="InterPro"/>
</dbReference>
<feature type="transmembrane region" description="Helical" evidence="4">
    <location>
        <begin position="225"/>
        <end position="247"/>
    </location>
</feature>
<gene>
    <name evidence="6" type="ORF">DF183_07380</name>
</gene>
<feature type="transmembrane region" description="Helical" evidence="4">
    <location>
        <begin position="164"/>
        <end position="185"/>
    </location>
</feature>
<reference evidence="6 7" key="2">
    <citation type="submission" date="2018-05" db="EMBL/GenBank/DDBJ databases">
        <authorList>
            <person name="Lanie J.A."/>
            <person name="Ng W.-L."/>
            <person name="Kazmierczak K.M."/>
            <person name="Andrzejewski T.M."/>
            <person name="Davidsen T.M."/>
            <person name="Wayne K.J."/>
            <person name="Tettelin H."/>
            <person name="Glass J.I."/>
            <person name="Rusch D."/>
            <person name="Podicherti R."/>
            <person name="Tsui H.-C.T."/>
            <person name="Winkler M.E."/>
        </authorList>
    </citation>
    <scope>NUCLEOTIDE SEQUENCE [LARGE SCALE GENOMIC DNA]</scope>
    <source>
        <strain evidence="6 7">YBY</strain>
    </source>
</reference>
<evidence type="ECO:0000256" key="4">
    <source>
        <dbReference type="SAM" id="Phobius"/>
    </source>
</evidence>
<dbReference type="RefSeq" id="WP_109088770.1">
    <property type="nucleotide sequence ID" value="NZ_CP047670.1"/>
</dbReference>
<feature type="transmembrane region" description="Helical" evidence="4">
    <location>
        <begin position="313"/>
        <end position="338"/>
    </location>
</feature>
<evidence type="ECO:0000256" key="3">
    <source>
        <dbReference type="ARBA" id="ARBA00023136"/>
    </source>
</evidence>
<organism evidence="6 7">
    <name type="scientific">Alcaligenes faecalis</name>
    <dbReference type="NCBI Taxonomy" id="511"/>
    <lineage>
        <taxon>Bacteria</taxon>
        <taxon>Pseudomonadati</taxon>
        <taxon>Pseudomonadota</taxon>
        <taxon>Betaproteobacteria</taxon>
        <taxon>Burkholderiales</taxon>
        <taxon>Alcaligenaceae</taxon>
        <taxon>Alcaligenes</taxon>
    </lineage>
</organism>
<keyword evidence="1 4" id="KW-0812">Transmembrane</keyword>
<dbReference type="EMBL" id="QEXO01000002">
    <property type="protein sequence ID" value="PWE14531.1"/>
    <property type="molecule type" value="Genomic_DNA"/>
</dbReference>
<evidence type="ECO:0000259" key="5">
    <source>
        <dbReference type="PROSITE" id="PS50850"/>
    </source>
</evidence>
<reference evidence="6 7" key="1">
    <citation type="submission" date="2018-05" db="EMBL/GenBank/DDBJ databases">
        <title>Genome Sequence of an Efficient Indole-Degrading Bacterium, Alcaligenes sp.YBY.</title>
        <authorList>
            <person name="Yang B."/>
        </authorList>
    </citation>
    <scope>NUCLEOTIDE SEQUENCE [LARGE SCALE GENOMIC DNA]</scope>
    <source>
        <strain evidence="6 7">YBY</strain>
    </source>
</reference>
<feature type="transmembrane region" description="Helical" evidence="4">
    <location>
        <begin position="380"/>
        <end position="399"/>
    </location>
</feature>
<evidence type="ECO:0000256" key="1">
    <source>
        <dbReference type="ARBA" id="ARBA00022692"/>
    </source>
</evidence>
<dbReference type="InterPro" id="IPR050327">
    <property type="entry name" value="Proton-linked_MCT"/>
</dbReference>
<feature type="transmembrane region" description="Helical" evidence="4">
    <location>
        <begin position="259"/>
        <end position="282"/>
    </location>
</feature>
<protein>
    <submittedName>
        <fullName evidence="6">MFS transporter</fullName>
    </submittedName>
</protein>
<dbReference type="Proteomes" id="UP000245216">
    <property type="component" value="Unassembled WGS sequence"/>
</dbReference>
<dbReference type="InterPro" id="IPR020846">
    <property type="entry name" value="MFS_dom"/>
</dbReference>
<dbReference type="InterPro" id="IPR036259">
    <property type="entry name" value="MFS_trans_sf"/>
</dbReference>
<feature type="transmembrane region" description="Helical" evidence="4">
    <location>
        <begin position="139"/>
        <end position="158"/>
    </location>
</feature>